<protein>
    <submittedName>
        <fullName evidence="2">Uncharacterized protein</fullName>
    </submittedName>
</protein>
<keyword evidence="1" id="KW-0812">Transmembrane</keyword>
<feature type="transmembrane region" description="Helical" evidence="1">
    <location>
        <begin position="51"/>
        <end position="69"/>
    </location>
</feature>
<keyword evidence="3" id="KW-1185">Reference proteome</keyword>
<evidence type="ECO:0000313" key="3">
    <source>
        <dbReference type="Proteomes" id="UP000184315"/>
    </source>
</evidence>
<sequence>MTNNSNINGVKPANGVITSINNKLNINRGNALFFIDISPKFPISISDLNQIFLYLGVEFCISAVSLLLLKLQGIK</sequence>
<evidence type="ECO:0000313" key="2">
    <source>
        <dbReference type="EMBL" id="CUR34375.1"/>
    </source>
</evidence>
<accession>A0A1J1LPM8</accession>
<dbReference type="Proteomes" id="UP000184315">
    <property type="component" value="Unassembled WGS sequence"/>
</dbReference>
<keyword evidence="1" id="KW-1133">Transmembrane helix</keyword>
<proteinExistence type="predicted"/>
<name>A0A1J1LPM8_9CYAN</name>
<gene>
    <name evidence="2" type="ORF">PL9214640382</name>
</gene>
<reference evidence="3" key="1">
    <citation type="submission" date="2015-10" db="EMBL/GenBank/DDBJ databases">
        <authorList>
            <person name="Regsiter A."/>
            <person name="william w."/>
        </authorList>
    </citation>
    <scope>NUCLEOTIDE SEQUENCE [LARGE SCALE GENOMIC DNA]</scope>
</reference>
<dbReference type="AlphaFoldDB" id="A0A1J1LPM8"/>
<organism evidence="2 3">
    <name type="scientific">Planktothrix tepida PCC 9214</name>
    <dbReference type="NCBI Taxonomy" id="671072"/>
    <lineage>
        <taxon>Bacteria</taxon>
        <taxon>Bacillati</taxon>
        <taxon>Cyanobacteriota</taxon>
        <taxon>Cyanophyceae</taxon>
        <taxon>Oscillatoriophycideae</taxon>
        <taxon>Oscillatoriales</taxon>
        <taxon>Microcoleaceae</taxon>
        <taxon>Planktothrix</taxon>
    </lineage>
</organism>
<evidence type="ECO:0000256" key="1">
    <source>
        <dbReference type="SAM" id="Phobius"/>
    </source>
</evidence>
<dbReference type="STRING" id="671072.PL9214640382"/>
<keyword evidence="1" id="KW-0472">Membrane</keyword>
<dbReference type="EMBL" id="CZDF01000171">
    <property type="protein sequence ID" value="CUR34375.1"/>
    <property type="molecule type" value="Genomic_DNA"/>
</dbReference>